<reference evidence="1 2" key="1">
    <citation type="journal article" date="2019" name="Nat. Ecol. Evol.">
        <title>Megaphylogeny resolves global patterns of mushroom evolution.</title>
        <authorList>
            <person name="Varga T."/>
            <person name="Krizsan K."/>
            <person name="Foldi C."/>
            <person name="Dima B."/>
            <person name="Sanchez-Garcia M."/>
            <person name="Sanchez-Ramirez S."/>
            <person name="Szollosi G.J."/>
            <person name="Szarkandi J.G."/>
            <person name="Papp V."/>
            <person name="Albert L."/>
            <person name="Andreopoulos W."/>
            <person name="Angelini C."/>
            <person name="Antonin V."/>
            <person name="Barry K.W."/>
            <person name="Bougher N.L."/>
            <person name="Buchanan P."/>
            <person name="Buyck B."/>
            <person name="Bense V."/>
            <person name="Catcheside P."/>
            <person name="Chovatia M."/>
            <person name="Cooper J."/>
            <person name="Damon W."/>
            <person name="Desjardin D."/>
            <person name="Finy P."/>
            <person name="Geml J."/>
            <person name="Haridas S."/>
            <person name="Hughes K."/>
            <person name="Justo A."/>
            <person name="Karasinski D."/>
            <person name="Kautmanova I."/>
            <person name="Kiss B."/>
            <person name="Kocsube S."/>
            <person name="Kotiranta H."/>
            <person name="LaButti K.M."/>
            <person name="Lechner B.E."/>
            <person name="Liimatainen K."/>
            <person name="Lipzen A."/>
            <person name="Lukacs Z."/>
            <person name="Mihaltcheva S."/>
            <person name="Morgado L.N."/>
            <person name="Niskanen T."/>
            <person name="Noordeloos M.E."/>
            <person name="Ohm R.A."/>
            <person name="Ortiz-Santana B."/>
            <person name="Ovrebo C."/>
            <person name="Racz N."/>
            <person name="Riley R."/>
            <person name="Savchenko A."/>
            <person name="Shiryaev A."/>
            <person name="Soop K."/>
            <person name="Spirin V."/>
            <person name="Szebenyi C."/>
            <person name="Tomsovsky M."/>
            <person name="Tulloss R.E."/>
            <person name="Uehling J."/>
            <person name="Grigoriev I.V."/>
            <person name="Vagvolgyi C."/>
            <person name="Papp T."/>
            <person name="Martin F.M."/>
            <person name="Miettinen O."/>
            <person name="Hibbett D.S."/>
            <person name="Nagy L.G."/>
        </authorList>
    </citation>
    <scope>NUCLEOTIDE SEQUENCE [LARGE SCALE GENOMIC DNA]</scope>
    <source>
        <strain evidence="1 2">NL-1719</strain>
    </source>
</reference>
<sequence length="247" mass="28282">MSRVLRVPQINLAALLTEPNPHIDLKLEPYEKSTRSFLQAVSAYKNRSVALITQQRAHQANEKKKIADRTQDIENQINQLKIREIELVEELEKEEKERKSVEGSVAGLKRRQTSLQEKCASIEADIEQLKAITANLRRERSKESSTLNHHAVRVTPEVDAYERALACIIEGVEKDRILIRFYRLDPADAQREFSFVLDVGETHKVITSSPVLPSLPILIDELNSSRDLYQFIKRVRIGYQELVQAGC</sequence>
<organism evidence="1 2">
    <name type="scientific">Pluteus cervinus</name>
    <dbReference type="NCBI Taxonomy" id="181527"/>
    <lineage>
        <taxon>Eukaryota</taxon>
        <taxon>Fungi</taxon>
        <taxon>Dikarya</taxon>
        <taxon>Basidiomycota</taxon>
        <taxon>Agaricomycotina</taxon>
        <taxon>Agaricomycetes</taxon>
        <taxon>Agaricomycetidae</taxon>
        <taxon>Agaricales</taxon>
        <taxon>Pluteineae</taxon>
        <taxon>Pluteaceae</taxon>
        <taxon>Pluteus</taxon>
    </lineage>
</organism>
<dbReference type="Proteomes" id="UP000308600">
    <property type="component" value="Unassembled WGS sequence"/>
</dbReference>
<name>A0ACD3B140_9AGAR</name>
<evidence type="ECO:0000313" key="1">
    <source>
        <dbReference type="EMBL" id="TFK71743.1"/>
    </source>
</evidence>
<gene>
    <name evidence="1" type="ORF">BDN72DRAFT_837324</name>
</gene>
<keyword evidence="2" id="KW-1185">Reference proteome</keyword>
<accession>A0ACD3B140</accession>
<evidence type="ECO:0000313" key="2">
    <source>
        <dbReference type="Proteomes" id="UP000308600"/>
    </source>
</evidence>
<dbReference type="EMBL" id="ML208294">
    <property type="protein sequence ID" value="TFK71743.1"/>
    <property type="molecule type" value="Genomic_DNA"/>
</dbReference>
<protein>
    <submittedName>
        <fullName evidence="1">Uncharacterized protein</fullName>
    </submittedName>
</protein>
<proteinExistence type="predicted"/>